<proteinExistence type="predicted"/>
<accession>A0A3G4ZT58</accession>
<organism evidence="1">
    <name type="scientific">Terrestrivirus sp</name>
    <dbReference type="NCBI Taxonomy" id="2487775"/>
    <lineage>
        <taxon>Viruses</taxon>
        <taxon>Varidnaviria</taxon>
        <taxon>Bamfordvirae</taxon>
        <taxon>Nucleocytoviricota</taxon>
        <taxon>Megaviricetes</taxon>
        <taxon>Imitervirales</taxon>
        <taxon>Mimiviridae</taxon>
        <taxon>Klosneuvirinae</taxon>
    </lineage>
</organism>
<evidence type="ECO:0000313" key="1">
    <source>
        <dbReference type="EMBL" id="AYV76629.1"/>
    </source>
</evidence>
<dbReference type="EMBL" id="MK071988">
    <property type="protein sequence ID" value="AYV76629.1"/>
    <property type="molecule type" value="Genomic_DNA"/>
</dbReference>
<protein>
    <submittedName>
        <fullName evidence="1">Uncharacterized protein</fullName>
    </submittedName>
</protein>
<name>A0A3G4ZT58_9VIRU</name>
<gene>
    <name evidence="1" type="ORF">Terrestrivirus10_13</name>
</gene>
<reference evidence="1" key="1">
    <citation type="submission" date="2018-10" db="EMBL/GenBank/DDBJ databases">
        <title>Hidden diversity of soil giant viruses.</title>
        <authorList>
            <person name="Schulz F."/>
            <person name="Alteio L."/>
            <person name="Goudeau D."/>
            <person name="Ryan E.M."/>
            <person name="Malmstrom R.R."/>
            <person name="Blanchard J."/>
            <person name="Woyke T."/>
        </authorList>
    </citation>
    <scope>NUCLEOTIDE SEQUENCE</scope>
    <source>
        <strain evidence="1">TEV1</strain>
    </source>
</reference>
<sequence>MANVYEFKFDDHRYDHLKNRLIDQFFLNHDACHTSLLGGTDGDRIINNFSISSDGKCNIVMYNKKNGSSFDLTMFFAKMNYNMDVTKKNKKIYHGKQKQGDKSVSTTYNVNEKDIMVFGITLGDIVKCFHNFTHESNESNESNKSRDDIVFNVDSERNKQIRNLIKKILTIDTSNGNVKNTIGVLGDGNSSNFSTWSDLEKKGFIEKWDNSIDGFFNRIIYFSINSVNSLLHVVRNTKKNKNKFCTVKINESAFVSFFDSISKIDLATRIMNMYLFGNDYTDQVNSDNGPIILKFDVPKSIPEILKQLIDEENECIDRTIIRAKVNLMYHKLVKTPSNKQKELLETKYKPTVLSNATDIPNFIPYFALRNIYLDHFTLKVNSNDRIGGGGMYTDLDHVIDVFDESIRNLKDQKYKFISNKREATIHTFRQYGCSCFWCRNPRYKPMKDINMANNDEIEDGKYIFEHPNSEDYETEFDSPTVYIDPNEYIPYTEDIDDVDNDVDSDEIKNIEWGSEPIDIISHDMHHYWPASDISNDGEWTGYW</sequence>